<dbReference type="EMBL" id="CAOF01000086">
    <property type="protein sequence ID" value="CCO46391.1"/>
    <property type="molecule type" value="Genomic_DNA"/>
</dbReference>
<feature type="signal peptide" evidence="1">
    <location>
        <begin position="1"/>
        <end position="18"/>
    </location>
</feature>
<proteinExistence type="predicted"/>
<name>A0AAV2VPN8_9VIBR</name>
<dbReference type="Pfam" id="PF11060">
    <property type="entry name" value="DUF2861"/>
    <property type="match status" value="1"/>
</dbReference>
<dbReference type="Proteomes" id="UP000018211">
    <property type="component" value="Unassembled WGS sequence"/>
</dbReference>
<accession>A0AAV2VPN8</accession>
<keyword evidence="1" id="KW-0732">Signal</keyword>
<evidence type="ECO:0000256" key="1">
    <source>
        <dbReference type="SAM" id="SignalP"/>
    </source>
</evidence>
<evidence type="ECO:0008006" key="4">
    <source>
        <dbReference type="Google" id="ProtNLM"/>
    </source>
</evidence>
<organism evidence="2 3">
    <name type="scientific">Vibrio nigripulchritudo SOn1</name>
    <dbReference type="NCBI Taxonomy" id="1238450"/>
    <lineage>
        <taxon>Bacteria</taxon>
        <taxon>Pseudomonadati</taxon>
        <taxon>Pseudomonadota</taxon>
        <taxon>Gammaproteobacteria</taxon>
        <taxon>Vibrionales</taxon>
        <taxon>Vibrionaceae</taxon>
        <taxon>Vibrio</taxon>
    </lineage>
</organism>
<evidence type="ECO:0000313" key="3">
    <source>
        <dbReference type="Proteomes" id="UP000018211"/>
    </source>
</evidence>
<protein>
    <recommendedName>
        <fullName evidence="4">DUF2861 family protein</fullName>
    </recommendedName>
</protein>
<feature type="chain" id="PRO_5043965796" description="DUF2861 family protein" evidence="1">
    <location>
        <begin position="19"/>
        <end position="272"/>
    </location>
</feature>
<dbReference type="PROSITE" id="PS51257">
    <property type="entry name" value="PROKAR_LIPOPROTEIN"/>
    <property type="match status" value="1"/>
</dbReference>
<dbReference type="AlphaFoldDB" id="A0AAV2VPN8"/>
<dbReference type="RefSeq" id="WP_022611535.1">
    <property type="nucleotide sequence ID" value="NZ_LK391965.1"/>
</dbReference>
<sequence length="272" mass="30641">MKTHLLLLAALTSSACNAEWFANTPLQDTYQALIEGHPERAWQELHLTLGNQELESQYWLPVKQEILNQTRCGLDLSERPVLEPIKIHFIRRLGQTSTGFQIKVSAEQIKTSTPFSIITPNGKRLIEGKLVTKEGYQERESQEMLITPPSGVYQLVLGSVSYPLIISLSNDNPWLALSKKAKPKLVLTMPETPSNCANAFASWQWFDSQYQQLGRAIPISDKTADIPSPHHESNGAEYLSASVKVREYQNGIAIDYVHRMSIPYTPEPAKRK</sequence>
<comment type="caution">
    <text evidence="2">The sequence shown here is derived from an EMBL/GenBank/DDBJ whole genome shotgun (WGS) entry which is preliminary data.</text>
</comment>
<dbReference type="InterPro" id="IPR021290">
    <property type="entry name" value="DUF2861"/>
</dbReference>
<reference evidence="2 3" key="1">
    <citation type="journal article" date="2013" name="ISME J.">
        <title>Comparative genomics of pathogenic lineages of Vibrio nigripulchritudo identifies virulence-associated traits.</title>
        <authorList>
            <person name="Goudenege D."/>
            <person name="Labreuche Y."/>
            <person name="Krin E."/>
            <person name="Ansquer D."/>
            <person name="Mangenot S."/>
            <person name="Calteau A."/>
            <person name="Medigue C."/>
            <person name="Mazel D."/>
            <person name="Polz M.F."/>
            <person name="Le Roux F."/>
        </authorList>
    </citation>
    <scope>NUCLEOTIDE SEQUENCE [LARGE SCALE GENOMIC DNA]</scope>
    <source>
        <strain evidence="2 3">SOn1</strain>
    </source>
</reference>
<evidence type="ECO:0000313" key="2">
    <source>
        <dbReference type="EMBL" id="CCO46391.1"/>
    </source>
</evidence>
<gene>
    <name evidence="2" type="ORF">VIBNISOn1_1760011</name>
</gene>